<dbReference type="InterPro" id="IPR021344">
    <property type="entry name" value="DUF2970"/>
</dbReference>
<organism evidence="2 3">
    <name type="scientific">Shewanella corallii</name>
    <dbReference type="NCBI Taxonomy" id="560080"/>
    <lineage>
        <taxon>Bacteria</taxon>
        <taxon>Pseudomonadati</taxon>
        <taxon>Pseudomonadota</taxon>
        <taxon>Gammaproteobacteria</taxon>
        <taxon>Alteromonadales</taxon>
        <taxon>Shewanellaceae</taxon>
        <taxon>Shewanella</taxon>
    </lineage>
</organism>
<keyword evidence="1" id="KW-1133">Transmembrane helix</keyword>
<evidence type="ECO:0000256" key="1">
    <source>
        <dbReference type="SAM" id="Phobius"/>
    </source>
</evidence>
<keyword evidence="1" id="KW-0472">Membrane</keyword>
<feature type="transmembrane region" description="Helical" evidence="1">
    <location>
        <begin position="36"/>
        <end position="55"/>
    </location>
</feature>
<keyword evidence="1" id="KW-0812">Transmembrane</keyword>
<dbReference type="Pfam" id="PF11174">
    <property type="entry name" value="DUF2970"/>
    <property type="match status" value="1"/>
</dbReference>
<dbReference type="Proteomes" id="UP001202831">
    <property type="component" value="Unassembled WGS sequence"/>
</dbReference>
<sequence length="63" mass="7113">MQRFWQIFSSTLAAFFGVQKEANRQRDFQDASPLPYIFMGIILAAGLVLLLVLIVQQVLPQSS</sequence>
<reference evidence="2 3" key="1">
    <citation type="submission" date="2022-01" db="EMBL/GenBank/DDBJ databases">
        <title>Whole genome-based taxonomy of the Shewanellaceae.</title>
        <authorList>
            <person name="Martin-Rodriguez A.J."/>
        </authorList>
    </citation>
    <scope>NUCLEOTIDE SEQUENCE [LARGE SCALE GENOMIC DNA]</scope>
    <source>
        <strain evidence="2 3">DSM 21332</strain>
    </source>
</reference>
<protein>
    <submittedName>
        <fullName evidence="2">DUF2970 domain-containing protein</fullName>
    </submittedName>
</protein>
<gene>
    <name evidence="2" type="ORF">L2725_16275</name>
</gene>
<evidence type="ECO:0000313" key="2">
    <source>
        <dbReference type="EMBL" id="MCL2915319.1"/>
    </source>
</evidence>
<comment type="caution">
    <text evidence="2">The sequence shown here is derived from an EMBL/GenBank/DDBJ whole genome shotgun (WGS) entry which is preliminary data.</text>
</comment>
<dbReference type="EMBL" id="JAKIKT010000006">
    <property type="protein sequence ID" value="MCL2915319.1"/>
    <property type="molecule type" value="Genomic_DNA"/>
</dbReference>
<proteinExistence type="predicted"/>
<name>A0ABT0NA77_9GAMM</name>
<dbReference type="RefSeq" id="WP_249249892.1">
    <property type="nucleotide sequence ID" value="NZ_JAKIKT010000006.1"/>
</dbReference>
<accession>A0ABT0NA77</accession>
<evidence type="ECO:0000313" key="3">
    <source>
        <dbReference type="Proteomes" id="UP001202831"/>
    </source>
</evidence>
<keyword evidence="3" id="KW-1185">Reference proteome</keyword>